<dbReference type="RefSeq" id="WP_006503031.1">
    <property type="nucleotide sequence ID" value="NZ_BAGZ01000008.1"/>
</dbReference>
<evidence type="ECO:0000313" key="4">
    <source>
        <dbReference type="Proteomes" id="UP000008495"/>
    </source>
</evidence>
<dbReference type="eggNOG" id="COG0456">
    <property type="taxonomic scope" value="Bacteria"/>
</dbReference>
<feature type="domain" description="N-acetyltransferase" evidence="2">
    <location>
        <begin position="114"/>
        <end position="201"/>
    </location>
</feature>
<keyword evidence="3" id="KW-0808">Transferase</keyword>
<proteinExistence type="predicted"/>
<comment type="caution">
    <text evidence="3">The sequence shown here is derived from an EMBL/GenBank/DDBJ whole genome shotgun (WGS) entry which is preliminary data.</text>
</comment>
<accession>K6UMN9</accession>
<name>K6UMN9_9MICO</name>
<gene>
    <name evidence="3" type="ORF">AUCHE_08_05220</name>
</gene>
<dbReference type="Proteomes" id="UP000008495">
    <property type="component" value="Unassembled WGS sequence"/>
</dbReference>
<evidence type="ECO:0000256" key="1">
    <source>
        <dbReference type="SAM" id="MobiDB-lite"/>
    </source>
</evidence>
<protein>
    <submittedName>
        <fullName evidence="3">Putative acetyltransferase</fullName>
    </submittedName>
</protein>
<dbReference type="Pfam" id="PF00583">
    <property type="entry name" value="Acetyltransf_1"/>
    <property type="match status" value="1"/>
</dbReference>
<evidence type="ECO:0000259" key="2">
    <source>
        <dbReference type="PROSITE" id="PS51186"/>
    </source>
</evidence>
<dbReference type="EMBL" id="BAGZ01000008">
    <property type="protein sequence ID" value="GAB78276.1"/>
    <property type="molecule type" value="Genomic_DNA"/>
</dbReference>
<dbReference type="Gene3D" id="3.40.630.30">
    <property type="match status" value="1"/>
</dbReference>
<dbReference type="STRING" id="100225.SAMN05421595_0793"/>
<dbReference type="SUPFAM" id="SSF55729">
    <property type="entry name" value="Acyl-CoA N-acyltransferases (Nat)"/>
    <property type="match status" value="1"/>
</dbReference>
<sequence length="217" mass="22881">MSDVRAAGVSEYPAVAALLGQAFCDDPSLGPVVRGSGDPAARLARMFAQQIEEVFAREGAVDVLTDAGGRLVGASLWAEPGAWGSSWWAGLRALPASALALGRCLPAALRSERACASRHPTFPHWYLYVVGAAVDARGHGVGTALLRHGLSRADAEGAPAYLEATTPRSALLYERWGFVEMGPVPNPLGDQEAVGMWRPPRRGVQGAPGVEESLRSR</sequence>
<dbReference type="InterPro" id="IPR052523">
    <property type="entry name" value="Trichothecene_AcTrans"/>
</dbReference>
<reference evidence="3 4" key="1">
    <citation type="submission" date="2012-08" db="EMBL/GenBank/DDBJ databases">
        <title>Whole genome shotgun sequence of Austwickia chelonae NBRC 105200.</title>
        <authorList>
            <person name="Yoshida I."/>
            <person name="Hosoyama A."/>
            <person name="Tsuchikane K."/>
            <person name="Katsumata H."/>
            <person name="Ando Y."/>
            <person name="Ohji S."/>
            <person name="Hamada M."/>
            <person name="Tamura T."/>
            <person name="Yamazoe A."/>
            <person name="Yamazaki S."/>
            <person name="Fujita N."/>
        </authorList>
    </citation>
    <scope>NUCLEOTIDE SEQUENCE [LARGE SCALE GENOMIC DNA]</scope>
    <source>
        <strain evidence="3 4">NBRC 105200</strain>
    </source>
</reference>
<dbReference type="GO" id="GO:0016747">
    <property type="term" value="F:acyltransferase activity, transferring groups other than amino-acyl groups"/>
    <property type="evidence" value="ECO:0007669"/>
    <property type="project" value="InterPro"/>
</dbReference>
<organism evidence="3 4">
    <name type="scientific">Austwickia chelonae NBRC 105200</name>
    <dbReference type="NCBI Taxonomy" id="1184607"/>
    <lineage>
        <taxon>Bacteria</taxon>
        <taxon>Bacillati</taxon>
        <taxon>Actinomycetota</taxon>
        <taxon>Actinomycetes</taxon>
        <taxon>Micrococcales</taxon>
        <taxon>Dermatophilaceae</taxon>
        <taxon>Austwickia</taxon>
    </lineage>
</organism>
<evidence type="ECO:0000313" key="3">
    <source>
        <dbReference type="EMBL" id="GAB78276.1"/>
    </source>
</evidence>
<dbReference type="InterPro" id="IPR000182">
    <property type="entry name" value="GNAT_dom"/>
</dbReference>
<feature type="region of interest" description="Disordered" evidence="1">
    <location>
        <begin position="197"/>
        <end position="217"/>
    </location>
</feature>
<dbReference type="AlphaFoldDB" id="K6UMN9"/>
<dbReference type="InterPro" id="IPR016181">
    <property type="entry name" value="Acyl_CoA_acyltransferase"/>
</dbReference>
<keyword evidence="4" id="KW-1185">Reference proteome</keyword>
<dbReference type="PROSITE" id="PS51186">
    <property type="entry name" value="GNAT"/>
    <property type="match status" value="1"/>
</dbReference>
<dbReference type="PANTHER" id="PTHR42791">
    <property type="entry name" value="GNAT FAMILY ACETYLTRANSFERASE"/>
    <property type="match status" value="1"/>
</dbReference>
<dbReference type="PANTHER" id="PTHR42791:SF1">
    <property type="entry name" value="N-ACETYLTRANSFERASE DOMAIN-CONTAINING PROTEIN"/>
    <property type="match status" value="1"/>
</dbReference>